<evidence type="ECO:0000256" key="2">
    <source>
        <dbReference type="ARBA" id="ARBA00022487"/>
    </source>
</evidence>
<feature type="signal peptide" evidence="6">
    <location>
        <begin position="1"/>
        <end position="20"/>
    </location>
</feature>
<dbReference type="PROSITE" id="PS00941">
    <property type="entry name" value="CARBOXYLESTERASE_B_2"/>
    <property type="match status" value="1"/>
</dbReference>
<dbReference type="InterPro" id="IPR019819">
    <property type="entry name" value="Carboxylesterase_B_CS"/>
</dbReference>
<keyword evidence="2" id="KW-0719">Serine esterase</keyword>
<dbReference type="Pfam" id="PF00135">
    <property type="entry name" value="COesterase"/>
    <property type="match status" value="1"/>
</dbReference>
<comment type="similarity">
    <text evidence="1 6">Belongs to the type-B carboxylesterase/lipase family.</text>
</comment>
<dbReference type="PROSITE" id="PS00122">
    <property type="entry name" value="CARBOXYLESTERASE_B_1"/>
    <property type="match status" value="1"/>
</dbReference>
<evidence type="ECO:0000256" key="1">
    <source>
        <dbReference type="ARBA" id="ARBA00005964"/>
    </source>
</evidence>
<organism evidence="8 9">
    <name type="scientific">Dinoponera quadriceps</name>
    <name type="common">South American ant</name>
    <dbReference type="NCBI Taxonomy" id="609295"/>
    <lineage>
        <taxon>Eukaryota</taxon>
        <taxon>Metazoa</taxon>
        <taxon>Ecdysozoa</taxon>
        <taxon>Arthropoda</taxon>
        <taxon>Hexapoda</taxon>
        <taxon>Insecta</taxon>
        <taxon>Pterygota</taxon>
        <taxon>Neoptera</taxon>
        <taxon>Endopterygota</taxon>
        <taxon>Hymenoptera</taxon>
        <taxon>Apocrita</taxon>
        <taxon>Aculeata</taxon>
        <taxon>Formicoidea</taxon>
        <taxon>Formicidae</taxon>
        <taxon>Ponerinae</taxon>
        <taxon>Ponerini</taxon>
        <taxon>Dinoponera</taxon>
    </lineage>
</organism>
<name>A0A6P3XHM1_DINQU</name>
<dbReference type="AlphaFoldDB" id="A0A6P3XHM1"/>
<dbReference type="InterPro" id="IPR019826">
    <property type="entry name" value="Carboxylesterase_B_AS"/>
</dbReference>
<dbReference type="Gene3D" id="3.40.50.1820">
    <property type="entry name" value="alpha/beta hydrolase"/>
    <property type="match status" value="1"/>
</dbReference>
<dbReference type="RefSeq" id="XP_014477483.1">
    <property type="nucleotide sequence ID" value="XM_014621997.1"/>
</dbReference>
<evidence type="ECO:0000313" key="9">
    <source>
        <dbReference type="RefSeq" id="XP_014477483.1"/>
    </source>
</evidence>
<keyword evidence="4" id="KW-1015">Disulfide bond</keyword>
<dbReference type="PANTHER" id="PTHR11559">
    <property type="entry name" value="CARBOXYLESTERASE"/>
    <property type="match status" value="1"/>
</dbReference>
<keyword evidence="3 6" id="KW-0378">Hydrolase</keyword>
<keyword evidence="8" id="KW-1185">Reference proteome</keyword>
<dbReference type="GeneID" id="106745944"/>
<proteinExistence type="inferred from homology"/>
<feature type="domain" description="Carboxylesterase type B" evidence="7">
    <location>
        <begin position="27"/>
        <end position="542"/>
    </location>
</feature>
<dbReference type="OrthoDB" id="6846267at2759"/>
<feature type="chain" id="PRO_5028514545" description="Carboxylic ester hydrolase" evidence="6">
    <location>
        <begin position="21"/>
        <end position="569"/>
    </location>
</feature>
<sequence length="569" mass="64215">MSTRQVLIVLLTCLALAVHATLDMGNPRVRTPIGKLKGYYKKSQNSSRQYEAYEGIPYALPPVGKRRFQPPRAIPAWIGELSATEFGSKCLQYNPMKKDGYSTTGSDDCLYLNIYVPMKEKTAPRTLMPVIFWIHGGCFQFGSGSDITMGHLMDHDIIFVTFNYRLGPLGFLSTEDEVVPGNMGLKDQSMALHWVSDNIEWFGGDPQKVTLIGTSAGAASVHYHYLSPMSAGLFQGGISMSGTAFDSWTQTEKPLEKAKKLGELMGCPTVSSTEMIRCLRYRPANAMLRVMSEFMPFEMNPFTPFGPVVEKSGDIRFIDRTPVEIVTSGDVQDVPWITSTVKDEGLFPISLFINKVDTLNDLNNQWETICPILFDFKHTIPSEKHVEICRLIKEHYFGTGTINIENVKPLVEMAGDRFFIYDSEKAARMQAEVNQNPVWYYRYSYRGANSLTRILSNSDKNYGVCHGDDAFTIILTPWITALTTQDDINMQKHLIDIWISFVTNGTPAVAGVEWLDVDPSKKEFQYLHLAHPDKIYMDSNANLGNKEFWNSIDLDENKLHKTTCIRTEL</sequence>
<keyword evidence="5" id="KW-0325">Glycoprotein</keyword>
<dbReference type="EC" id="3.1.1.-" evidence="6"/>
<keyword evidence="6" id="KW-0732">Signal</keyword>
<reference evidence="9" key="1">
    <citation type="submission" date="2025-08" db="UniProtKB">
        <authorList>
            <consortium name="RefSeq"/>
        </authorList>
    </citation>
    <scope>IDENTIFICATION</scope>
</reference>
<gene>
    <name evidence="9" type="primary">LOC106745944</name>
</gene>
<dbReference type="SUPFAM" id="SSF53474">
    <property type="entry name" value="alpha/beta-Hydrolases"/>
    <property type="match status" value="1"/>
</dbReference>
<dbReference type="KEGG" id="dqu:106745944"/>
<evidence type="ECO:0000313" key="8">
    <source>
        <dbReference type="Proteomes" id="UP000515204"/>
    </source>
</evidence>
<dbReference type="InterPro" id="IPR050309">
    <property type="entry name" value="Type-B_Carboxylest/Lipase"/>
</dbReference>
<dbReference type="GO" id="GO:0052689">
    <property type="term" value="F:carboxylic ester hydrolase activity"/>
    <property type="evidence" value="ECO:0007669"/>
    <property type="project" value="UniProtKB-KW"/>
</dbReference>
<dbReference type="InterPro" id="IPR029058">
    <property type="entry name" value="AB_hydrolase_fold"/>
</dbReference>
<dbReference type="Proteomes" id="UP000515204">
    <property type="component" value="Unplaced"/>
</dbReference>
<evidence type="ECO:0000256" key="3">
    <source>
        <dbReference type="ARBA" id="ARBA00022801"/>
    </source>
</evidence>
<evidence type="ECO:0000256" key="6">
    <source>
        <dbReference type="RuleBase" id="RU361235"/>
    </source>
</evidence>
<evidence type="ECO:0000259" key="7">
    <source>
        <dbReference type="Pfam" id="PF00135"/>
    </source>
</evidence>
<dbReference type="InterPro" id="IPR002018">
    <property type="entry name" value="CarbesteraseB"/>
</dbReference>
<protein>
    <recommendedName>
        <fullName evidence="6">Carboxylic ester hydrolase</fullName>
        <ecNumber evidence="6">3.1.1.-</ecNumber>
    </recommendedName>
</protein>
<evidence type="ECO:0000256" key="4">
    <source>
        <dbReference type="ARBA" id="ARBA00023157"/>
    </source>
</evidence>
<accession>A0A6P3XHM1</accession>
<evidence type="ECO:0000256" key="5">
    <source>
        <dbReference type="ARBA" id="ARBA00023180"/>
    </source>
</evidence>